<feature type="domain" description="Helicase ATP-binding" evidence="12">
    <location>
        <begin position="527"/>
        <end position="695"/>
    </location>
</feature>
<dbReference type="GO" id="GO:0031934">
    <property type="term" value="C:mating-type region heterochromatin"/>
    <property type="evidence" value="ECO:0007669"/>
    <property type="project" value="EnsemblFungi"/>
</dbReference>
<dbReference type="GO" id="GO:1990918">
    <property type="term" value="P:double-strand break repair involved in meiotic recombination"/>
    <property type="evidence" value="ECO:0007669"/>
    <property type="project" value="EnsemblFungi"/>
</dbReference>
<dbReference type="CDD" id="cd18793">
    <property type="entry name" value="SF2_C_SNF"/>
    <property type="match status" value="1"/>
</dbReference>
<dbReference type="GO" id="GO:0005634">
    <property type="term" value="C:nucleus"/>
    <property type="evidence" value="ECO:0007669"/>
    <property type="project" value="UniProtKB-SubCell"/>
</dbReference>
<evidence type="ECO:0000256" key="6">
    <source>
        <dbReference type="ARBA" id="ARBA00022806"/>
    </source>
</evidence>
<dbReference type="InterPro" id="IPR049730">
    <property type="entry name" value="SNF2/RAD54-like_C"/>
</dbReference>
<evidence type="ECO:0000256" key="9">
    <source>
        <dbReference type="ARBA" id="ARBA00023125"/>
    </source>
</evidence>
<keyword evidence="5" id="KW-0378">Hydrolase</keyword>
<keyword evidence="6" id="KW-0347">Helicase</keyword>
<dbReference type="SMART" id="SM00490">
    <property type="entry name" value="HELICc"/>
    <property type="match status" value="1"/>
</dbReference>
<dbReference type="EC" id="3.6.4.12" evidence="3"/>
<comment type="subcellular location">
    <subcellularLocation>
        <location evidence="1">Nucleus</location>
    </subcellularLocation>
</comment>
<dbReference type="Pfam" id="PF00176">
    <property type="entry name" value="SNF2-rel_dom"/>
    <property type="match status" value="1"/>
</dbReference>
<dbReference type="PANTHER" id="PTHR10799">
    <property type="entry name" value="SNF2/RAD54 HELICASE FAMILY"/>
    <property type="match status" value="1"/>
</dbReference>
<dbReference type="InterPro" id="IPR027417">
    <property type="entry name" value="P-loop_NTPase"/>
</dbReference>
<dbReference type="GO" id="GO:0016787">
    <property type="term" value="F:hydrolase activity"/>
    <property type="evidence" value="ECO:0007669"/>
    <property type="project" value="UniProtKB-KW"/>
</dbReference>
<dbReference type="GO" id="GO:0003677">
    <property type="term" value="F:DNA binding"/>
    <property type="evidence" value="ECO:0007669"/>
    <property type="project" value="UniProtKB-KW"/>
</dbReference>
<dbReference type="EMBL" id="KV454438">
    <property type="protein sequence ID" value="ODQ77750.1"/>
    <property type="molecule type" value="Genomic_DNA"/>
</dbReference>
<feature type="compositionally biased region" description="Low complexity" evidence="11">
    <location>
        <begin position="18"/>
        <end position="30"/>
    </location>
</feature>
<dbReference type="GO" id="GO:0000122">
    <property type="term" value="P:negative regulation of transcription by RNA polymerase II"/>
    <property type="evidence" value="ECO:0007669"/>
    <property type="project" value="EnsemblFungi"/>
</dbReference>
<feature type="compositionally biased region" description="Polar residues" evidence="11">
    <location>
        <begin position="1"/>
        <end position="15"/>
    </location>
</feature>
<dbReference type="GO" id="GO:0000775">
    <property type="term" value="C:chromosome, centromeric region"/>
    <property type="evidence" value="ECO:0007669"/>
    <property type="project" value="EnsemblFungi"/>
</dbReference>
<dbReference type="GO" id="GO:0031509">
    <property type="term" value="P:subtelomeric heterochromatin formation"/>
    <property type="evidence" value="ECO:0007669"/>
    <property type="project" value="EnsemblFungi"/>
</dbReference>
<evidence type="ECO:0000256" key="2">
    <source>
        <dbReference type="ARBA" id="ARBA00007025"/>
    </source>
</evidence>
<dbReference type="GO" id="GO:0003678">
    <property type="term" value="F:DNA helicase activity"/>
    <property type="evidence" value="ECO:0007669"/>
    <property type="project" value="UniProtKB-EC"/>
</dbReference>
<protein>
    <recommendedName>
        <fullName evidence="3">DNA helicase</fullName>
        <ecNumber evidence="3">3.6.4.12</ecNumber>
    </recommendedName>
</protein>
<dbReference type="RefSeq" id="XP_018983078.1">
    <property type="nucleotide sequence ID" value="XM_019129744.1"/>
</dbReference>
<feature type="region of interest" description="Disordered" evidence="11">
    <location>
        <begin position="216"/>
        <end position="311"/>
    </location>
</feature>
<dbReference type="AlphaFoldDB" id="A0A1E3QJC0"/>
<dbReference type="CDD" id="cd17998">
    <property type="entry name" value="DEXHc_SMARCAD1"/>
    <property type="match status" value="1"/>
</dbReference>
<dbReference type="GO" id="GO:0000706">
    <property type="term" value="P:meiotic DNA double-strand break processing"/>
    <property type="evidence" value="ECO:0007669"/>
    <property type="project" value="EnsemblFungi"/>
</dbReference>
<dbReference type="FunFam" id="3.40.50.10810:FF:000014">
    <property type="entry name" value="SWI/SNF-related matrix-associated actin-dependent regulator of chromatin subfamily A containing DEAD/H box 1"/>
    <property type="match status" value="1"/>
</dbReference>
<dbReference type="GO" id="GO:0000183">
    <property type="term" value="P:rDNA heterochromatin formation"/>
    <property type="evidence" value="ECO:0007669"/>
    <property type="project" value="EnsemblFungi"/>
</dbReference>
<proteinExistence type="inferred from homology"/>
<keyword evidence="7" id="KW-0067">ATP-binding</keyword>
<keyword evidence="10" id="KW-0539">Nucleus</keyword>
<keyword evidence="9" id="KW-0238">DNA-binding</keyword>
<dbReference type="InterPro" id="IPR038718">
    <property type="entry name" value="SNF2-like_sf"/>
</dbReference>
<keyword evidence="4" id="KW-0547">Nucleotide-binding</keyword>
<feature type="compositionally biased region" description="Basic and acidic residues" evidence="11">
    <location>
        <begin position="246"/>
        <end position="256"/>
    </location>
</feature>
<dbReference type="GeneID" id="30147597"/>
<feature type="compositionally biased region" description="Acidic residues" evidence="11">
    <location>
        <begin position="260"/>
        <end position="273"/>
    </location>
</feature>
<dbReference type="SUPFAM" id="SSF52540">
    <property type="entry name" value="P-loop containing nucleoside triphosphate hydrolases"/>
    <property type="match status" value="2"/>
</dbReference>
<dbReference type="InterPro" id="IPR014001">
    <property type="entry name" value="Helicase_ATP-bd"/>
</dbReference>
<feature type="region of interest" description="Disordered" evidence="11">
    <location>
        <begin position="1"/>
        <end position="32"/>
    </location>
</feature>
<evidence type="ECO:0000256" key="3">
    <source>
        <dbReference type="ARBA" id="ARBA00012551"/>
    </source>
</evidence>
<dbReference type="Gene3D" id="3.40.50.300">
    <property type="entry name" value="P-loop containing nucleotide triphosphate hydrolases"/>
    <property type="match status" value="1"/>
</dbReference>
<evidence type="ECO:0000256" key="8">
    <source>
        <dbReference type="ARBA" id="ARBA00022853"/>
    </source>
</evidence>
<dbReference type="GO" id="GO:0042802">
    <property type="term" value="F:identical protein binding"/>
    <property type="evidence" value="ECO:0007669"/>
    <property type="project" value="EnsemblFungi"/>
</dbReference>
<dbReference type="GO" id="GO:0033120">
    <property type="term" value="P:positive regulation of RNA splicing"/>
    <property type="evidence" value="ECO:0007669"/>
    <property type="project" value="EnsemblFungi"/>
</dbReference>
<dbReference type="GO" id="GO:0003682">
    <property type="term" value="F:chromatin binding"/>
    <property type="evidence" value="ECO:0007669"/>
    <property type="project" value="EnsemblFungi"/>
</dbReference>
<dbReference type="SMART" id="SM00487">
    <property type="entry name" value="DEXDc"/>
    <property type="match status" value="1"/>
</dbReference>
<dbReference type="GO" id="GO:0140658">
    <property type="term" value="F:ATP-dependent chromatin remodeler activity"/>
    <property type="evidence" value="ECO:0007669"/>
    <property type="project" value="EnsemblFungi"/>
</dbReference>
<dbReference type="InterPro" id="IPR000330">
    <property type="entry name" value="SNF2_N"/>
</dbReference>
<accession>A0A1E3QJC0</accession>
<feature type="compositionally biased region" description="Acidic residues" evidence="11">
    <location>
        <begin position="290"/>
        <end position="306"/>
    </location>
</feature>
<keyword evidence="8" id="KW-0156">Chromatin regulator</keyword>
<dbReference type="Gene3D" id="3.40.50.10810">
    <property type="entry name" value="Tandem AAA-ATPase domain"/>
    <property type="match status" value="1"/>
</dbReference>
<dbReference type="Proteomes" id="UP000094336">
    <property type="component" value="Unassembled WGS sequence"/>
</dbReference>
<feature type="domain" description="Helicase C-terminal" evidence="13">
    <location>
        <begin position="900"/>
        <end position="1014"/>
    </location>
</feature>
<evidence type="ECO:0000256" key="11">
    <source>
        <dbReference type="SAM" id="MobiDB-lite"/>
    </source>
</evidence>
<evidence type="ECO:0000259" key="13">
    <source>
        <dbReference type="PROSITE" id="PS51194"/>
    </source>
</evidence>
<dbReference type="PROSITE" id="PS51194">
    <property type="entry name" value="HELICASE_CTER"/>
    <property type="match status" value="1"/>
</dbReference>
<evidence type="ECO:0000256" key="10">
    <source>
        <dbReference type="ARBA" id="ARBA00023242"/>
    </source>
</evidence>
<dbReference type="STRING" id="984486.A0A1E3QJC0"/>
<dbReference type="GO" id="GO:0000781">
    <property type="term" value="C:chromosome, telomeric region"/>
    <property type="evidence" value="ECO:0007669"/>
    <property type="project" value="GOC"/>
</dbReference>
<sequence>MHQEPATPTKTSSFVQVPDSSPQSILSSSPVQGDPLFLRPPSIMSTSAFQPNATAIATKKATYIKDCSMLRKKYPFIPVKVIQQAYKEARLNLREAATALKKYRKEDFPEPKPEQPEEKIAANTAPITSGYSAAKTSGYFAQAPPKLAVPAPTRLALLTKPLISTAPKVPLVNLQASAIEEIYSSPELSPQRLPKPKKSINDKYNQFSLPEKLARLKAENGHEAPKKKRRLVRASAFEPAEEDTDEHAPITRERTRALVSDDESELSDVEEVEAPEKAGPAQEQGFRLSDDEEEPRAADSDSDSDPEAQFGSKVDSAATMFQTLSFLNTASKKDVMELASVPPHIADMLLASRPYQSLGQIENNNFSKDPKKGSRAKTWGLKIVEKSATTLRGYAAVESLIRECSAYNDKIKREIGKWGVTTHGADARDGELEIVEIDVDTVLDMPTPNFVDEASGAENGAENLERVNGRLLTIGDSDSDSDVEFVVRAPRAAMHANPKAYFKTKPKLLAPDLELKNYQQVGINWLNLLYQHKLSCILADEMGLGKTCQVIAFMAHLKEVDPHHCGKHLVVVPSSTLENWMREFRKFCPTLVVNAYYGSQSERFELREALADAEYDVLVTTYNLATGNKNDHGFLRSRGFNVVVYDEGHMLKNSSSERYVKLMKLRASFRLLLTGTPLQNNLKELVSLLAFILPDLFVDKKEDLQGIFDQKAKTTDEYAGDYNPLLSQQAISKARTMMTPFVLRRRKDQVLKHLPQKTRETVYCEMLPIQQGIYDKLVREAAEVRAERDARKGLTPSALAQLNKTSPLPSSTNIIMQLRKASLHPLLFRSLYTDDRVRQMARAIMNEPEYVEANQDYIFEDMCVMSDFELNRLCAKFPFTLAEFELAEKDYTESSGKVAKLREILPGIVQNGDRILIFSLFTAMLDILERVLQAMDYKFLRLDGSTAVDERQDLIDEFYEDKSIKVFLLSTKAGGFGINLVCANHVVIFDQSFNPHDDRQAEDRAHRVGQVSEV</sequence>
<comment type="similarity">
    <text evidence="2">Belongs to the SNF2/RAD54 helicase family.</text>
</comment>
<evidence type="ECO:0000313" key="15">
    <source>
        <dbReference type="Proteomes" id="UP000094336"/>
    </source>
</evidence>
<evidence type="ECO:0000259" key="12">
    <source>
        <dbReference type="PROSITE" id="PS51192"/>
    </source>
</evidence>
<dbReference type="GO" id="GO:0030466">
    <property type="term" value="P:silent mating-type cassette heterochromatin formation"/>
    <property type="evidence" value="ECO:0007669"/>
    <property type="project" value="EnsemblFungi"/>
</dbReference>
<dbReference type="PROSITE" id="PS51192">
    <property type="entry name" value="HELICASE_ATP_BIND_1"/>
    <property type="match status" value="1"/>
</dbReference>
<evidence type="ECO:0000256" key="4">
    <source>
        <dbReference type="ARBA" id="ARBA00022741"/>
    </source>
</evidence>
<feature type="non-terminal residue" evidence="14">
    <location>
        <position position="1014"/>
    </location>
</feature>
<dbReference type="Pfam" id="PF00271">
    <property type="entry name" value="Helicase_C"/>
    <property type="match status" value="1"/>
</dbReference>
<name>A0A1E3QJC0_9ASCO</name>
<reference evidence="15" key="1">
    <citation type="submission" date="2016-05" db="EMBL/GenBank/DDBJ databases">
        <title>Comparative genomics of biotechnologically important yeasts.</title>
        <authorList>
            <consortium name="DOE Joint Genome Institute"/>
            <person name="Riley R."/>
            <person name="Haridas S."/>
            <person name="Wolfe K.H."/>
            <person name="Lopes M.R."/>
            <person name="Hittinger C.T."/>
            <person name="Goker M."/>
            <person name="Salamov A."/>
            <person name="Wisecaver J."/>
            <person name="Long T.M."/>
            <person name="Aerts A.L."/>
            <person name="Barry K."/>
            <person name="Choi C."/>
            <person name="Clum A."/>
            <person name="Coughlan A.Y."/>
            <person name="Deshpande S."/>
            <person name="Douglass A.P."/>
            <person name="Hanson S.J."/>
            <person name="Klenk H.-P."/>
            <person name="Labutti K."/>
            <person name="Lapidus A."/>
            <person name="Lindquist E."/>
            <person name="Lipzen A."/>
            <person name="Meier-Kolthoff J.P."/>
            <person name="Ohm R.A."/>
            <person name="Otillar R.P."/>
            <person name="Pangilinan J."/>
            <person name="Peng Y."/>
            <person name="Rokas A."/>
            <person name="Rosa C.A."/>
            <person name="Scheuner C."/>
            <person name="Sibirny A.A."/>
            <person name="Slot J.C."/>
            <person name="Stielow J.B."/>
            <person name="Sun H."/>
            <person name="Kurtzman C.P."/>
            <person name="Blackwell M."/>
            <person name="Grigoriev I.V."/>
            <person name="Jeffries T.W."/>
        </authorList>
    </citation>
    <scope>NUCLEOTIDE SEQUENCE [LARGE SCALE GENOMIC DNA]</scope>
    <source>
        <strain evidence="15">NRRL Y-12698</strain>
    </source>
</reference>
<evidence type="ECO:0000256" key="5">
    <source>
        <dbReference type="ARBA" id="ARBA00022801"/>
    </source>
</evidence>
<evidence type="ECO:0000256" key="1">
    <source>
        <dbReference type="ARBA" id="ARBA00004123"/>
    </source>
</evidence>
<dbReference type="GO" id="GO:0005524">
    <property type="term" value="F:ATP binding"/>
    <property type="evidence" value="ECO:0007669"/>
    <property type="project" value="UniProtKB-KW"/>
</dbReference>
<evidence type="ECO:0000256" key="7">
    <source>
        <dbReference type="ARBA" id="ARBA00022840"/>
    </source>
</evidence>
<dbReference type="InterPro" id="IPR001650">
    <property type="entry name" value="Helicase_C-like"/>
</dbReference>
<evidence type="ECO:0000313" key="14">
    <source>
        <dbReference type="EMBL" id="ODQ77750.1"/>
    </source>
</evidence>
<keyword evidence="15" id="KW-1185">Reference proteome</keyword>
<gene>
    <name evidence="14" type="ORF">BABINDRAFT_163150</name>
</gene>
<dbReference type="OrthoDB" id="5857104at2759"/>
<organism evidence="14 15">
    <name type="scientific">Babjeviella inositovora NRRL Y-12698</name>
    <dbReference type="NCBI Taxonomy" id="984486"/>
    <lineage>
        <taxon>Eukaryota</taxon>
        <taxon>Fungi</taxon>
        <taxon>Dikarya</taxon>
        <taxon>Ascomycota</taxon>
        <taxon>Saccharomycotina</taxon>
        <taxon>Pichiomycetes</taxon>
        <taxon>Serinales incertae sedis</taxon>
        <taxon>Babjeviella</taxon>
    </lineage>
</organism>